<comment type="caution">
    <text evidence="1">The sequence shown here is derived from an EMBL/GenBank/DDBJ whole genome shotgun (WGS) entry which is preliminary data.</text>
</comment>
<organism evidence="1 2">
    <name type="scientific">Mycolicibacterium chlorophenolicum</name>
    <dbReference type="NCBI Taxonomy" id="37916"/>
    <lineage>
        <taxon>Bacteria</taxon>
        <taxon>Bacillati</taxon>
        <taxon>Actinomycetota</taxon>
        <taxon>Actinomycetes</taxon>
        <taxon>Mycobacteriales</taxon>
        <taxon>Mycobacteriaceae</taxon>
        <taxon>Mycolicibacterium</taxon>
    </lineage>
</organism>
<protein>
    <submittedName>
        <fullName evidence="1">Uncharacterized protein</fullName>
    </submittedName>
</protein>
<keyword evidence="2" id="KW-1185">Reference proteome</keyword>
<dbReference type="Proteomes" id="UP000036513">
    <property type="component" value="Unassembled WGS sequence"/>
</dbReference>
<proteinExistence type="predicted"/>
<name>A0A0J6VM90_9MYCO</name>
<evidence type="ECO:0000313" key="2">
    <source>
        <dbReference type="Proteomes" id="UP000036513"/>
    </source>
</evidence>
<reference evidence="1 2" key="1">
    <citation type="journal article" date="2015" name="Genome Biol. Evol.">
        <title>Characterization of Three Mycobacterium spp. with Potential Use in Bioremediation by Genome Sequencing and Comparative Genomics.</title>
        <authorList>
            <person name="Das S."/>
            <person name="Pettersson B.M."/>
            <person name="Behra P.R."/>
            <person name="Ramesh M."/>
            <person name="Dasgupta S."/>
            <person name="Bhattacharya A."/>
            <person name="Kirsebom L.A."/>
        </authorList>
    </citation>
    <scope>NUCLEOTIDE SEQUENCE [LARGE SCALE GENOMIC DNA]</scope>
    <source>
        <strain evidence="1 2">DSM 43826</strain>
    </source>
</reference>
<dbReference type="STRING" id="37916.MCHLDSM_05465"/>
<dbReference type="AlphaFoldDB" id="A0A0J6VM90"/>
<accession>A0A0J6VM90</accession>
<dbReference type="RefSeq" id="WP_048472546.1">
    <property type="nucleotide sequence ID" value="NZ_JYNL01000064.1"/>
</dbReference>
<sequence>MGDSTKVTALRIRRIAHDGGYLSYEVDARAADGQIGRYTFTGNVFVGPVVITGNDKGAPVNVVVHHPRRFGEFAAEQWVRRFFAEWREEDAHTEDIAAVTDGWLTTGWQARCG</sequence>
<dbReference type="EMBL" id="JYNL01000064">
    <property type="protein sequence ID" value="KMO70573.1"/>
    <property type="molecule type" value="Genomic_DNA"/>
</dbReference>
<evidence type="ECO:0000313" key="1">
    <source>
        <dbReference type="EMBL" id="KMO70573.1"/>
    </source>
</evidence>
<gene>
    <name evidence="1" type="ORF">MCHLDSM_05465</name>
</gene>
<dbReference type="PATRIC" id="fig|37916.4.peg.5476"/>